<organism evidence="1 2">
    <name type="scientific">Vanilla planifolia</name>
    <name type="common">Vanilla</name>
    <dbReference type="NCBI Taxonomy" id="51239"/>
    <lineage>
        <taxon>Eukaryota</taxon>
        <taxon>Viridiplantae</taxon>
        <taxon>Streptophyta</taxon>
        <taxon>Embryophyta</taxon>
        <taxon>Tracheophyta</taxon>
        <taxon>Spermatophyta</taxon>
        <taxon>Magnoliopsida</taxon>
        <taxon>Liliopsida</taxon>
        <taxon>Asparagales</taxon>
        <taxon>Orchidaceae</taxon>
        <taxon>Vanilloideae</taxon>
        <taxon>Vanilleae</taxon>
        <taxon>Vanilla</taxon>
    </lineage>
</organism>
<sequence length="87" mass="9059">MEHMGNTFAAGVNAAANDLHANCEDGNVCGGTVPRNNMQRNEAKAAVAVHANTTNIAARACNMGAGTSLQPAQKITEMETKLPIVHD</sequence>
<evidence type="ECO:0000313" key="1">
    <source>
        <dbReference type="EMBL" id="KAG0469842.1"/>
    </source>
</evidence>
<dbReference type="AlphaFoldDB" id="A0A835QLD7"/>
<dbReference type="OrthoDB" id="752671at2759"/>
<comment type="caution">
    <text evidence="1">The sequence shown here is derived from an EMBL/GenBank/DDBJ whole genome shotgun (WGS) entry which is preliminary data.</text>
</comment>
<accession>A0A835QLD7</accession>
<protein>
    <submittedName>
        <fullName evidence="1">Uncharacterized protein</fullName>
    </submittedName>
</protein>
<dbReference type="EMBL" id="JADCNL010000008">
    <property type="protein sequence ID" value="KAG0469842.1"/>
    <property type="molecule type" value="Genomic_DNA"/>
</dbReference>
<reference evidence="1 2" key="1">
    <citation type="journal article" date="2020" name="Nat. Food">
        <title>A phased Vanilla planifolia genome enables genetic improvement of flavour and production.</title>
        <authorList>
            <person name="Hasing T."/>
            <person name="Tang H."/>
            <person name="Brym M."/>
            <person name="Khazi F."/>
            <person name="Huang T."/>
            <person name="Chambers A.H."/>
        </authorList>
    </citation>
    <scope>NUCLEOTIDE SEQUENCE [LARGE SCALE GENOMIC DNA]</scope>
    <source>
        <tissue evidence="1">Leaf</tissue>
    </source>
</reference>
<keyword evidence="2" id="KW-1185">Reference proteome</keyword>
<gene>
    <name evidence="1" type="ORF">HPP92_016542</name>
</gene>
<dbReference type="Proteomes" id="UP000636800">
    <property type="component" value="Unassembled WGS sequence"/>
</dbReference>
<name>A0A835QLD7_VANPL</name>
<evidence type="ECO:0000313" key="2">
    <source>
        <dbReference type="Proteomes" id="UP000636800"/>
    </source>
</evidence>
<proteinExistence type="predicted"/>